<evidence type="ECO:0000256" key="3">
    <source>
        <dbReference type="RuleBase" id="RU000363"/>
    </source>
</evidence>
<dbReference type="GO" id="GO:0016491">
    <property type="term" value="F:oxidoreductase activity"/>
    <property type="evidence" value="ECO:0007669"/>
    <property type="project" value="UniProtKB-KW"/>
</dbReference>
<dbReference type="Pfam" id="PF00106">
    <property type="entry name" value="adh_short"/>
    <property type="match status" value="1"/>
</dbReference>
<dbReference type="Proteomes" id="UP001156708">
    <property type="component" value="Unassembled WGS sequence"/>
</dbReference>
<protein>
    <submittedName>
        <fullName evidence="5">Short-chain dehydrogenase/reductase</fullName>
    </submittedName>
</protein>
<dbReference type="PANTHER" id="PTHR43976:SF16">
    <property type="entry name" value="SHORT-CHAIN DEHYDROGENASE_REDUCTASE FAMILY PROTEIN"/>
    <property type="match status" value="1"/>
</dbReference>
<keyword evidence="6" id="KW-1185">Reference proteome</keyword>
<dbReference type="AlphaFoldDB" id="A0AA37SI95"/>
<dbReference type="CDD" id="cd05374">
    <property type="entry name" value="17beta-HSD-like_SDR_c"/>
    <property type="match status" value="1"/>
</dbReference>
<dbReference type="InterPro" id="IPR051911">
    <property type="entry name" value="SDR_oxidoreductase"/>
</dbReference>
<evidence type="ECO:0000313" key="6">
    <source>
        <dbReference type="Proteomes" id="UP001156708"/>
    </source>
</evidence>
<dbReference type="InterPro" id="IPR002347">
    <property type="entry name" value="SDR_fam"/>
</dbReference>
<organism evidence="5 6">
    <name type="scientific">Gluconobacter sphaericus NBRC 12467</name>
    <dbReference type="NCBI Taxonomy" id="1307951"/>
    <lineage>
        <taxon>Bacteria</taxon>
        <taxon>Pseudomonadati</taxon>
        <taxon>Pseudomonadota</taxon>
        <taxon>Alphaproteobacteria</taxon>
        <taxon>Acetobacterales</taxon>
        <taxon>Acetobacteraceae</taxon>
        <taxon>Gluconobacter</taxon>
    </lineage>
</organism>
<name>A0AA37SI95_9PROT</name>
<proteinExistence type="inferred from homology"/>
<dbReference type="InterPro" id="IPR020904">
    <property type="entry name" value="Sc_DH/Rdtase_CS"/>
</dbReference>
<evidence type="ECO:0000256" key="1">
    <source>
        <dbReference type="ARBA" id="ARBA00006484"/>
    </source>
</evidence>
<dbReference type="SMART" id="SM00822">
    <property type="entry name" value="PKS_KR"/>
    <property type="match status" value="1"/>
</dbReference>
<accession>A0AA37SI95</accession>
<dbReference type="InterPro" id="IPR036291">
    <property type="entry name" value="NAD(P)-bd_dom_sf"/>
</dbReference>
<evidence type="ECO:0000256" key="2">
    <source>
        <dbReference type="ARBA" id="ARBA00023002"/>
    </source>
</evidence>
<dbReference type="InterPro" id="IPR057326">
    <property type="entry name" value="KR_dom"/>
</dbReference>
<sequence length="275" mass="29623">MSTVLITGCSSGFGLESAKRFHEAGWEVIATMRTPQQDLLPPSLRLLALDVTDAASVERAVEAAGPIDVLVNNAGFGAVAPVELTAPETARALFETNVLGTLAMVRAVAPHMRRRRAGVIVNVSSTVTVKTLPLIGVYSASKAAVNAFTASLALEMQPFGVRAHLVLPGRAPQTRFGDNAMPHLRGMDDLDYSPQLQGFVQSVLEDQGPVHPRDRRRAGRLARGHRPSRALAYRCWCRRRALDGRGGVGVMVARVYVAPRFRSKNARMTAPISAP</sequence>
<reference evidence="6" key="1">
    <citation type="journal article" date="2019" name="Int. J. Syst. Evol. Microbiol.">
        <title>The Global Catalogue of Microorganisms (GCM) 10K type strain sequencing project: providing services to taxonomists for standard genome sequencing and annotation.</title>
        <authorList>
            <consortium name="The Broad Institute Genomics Platform"/>
            <consortium name="The Broad Institute Genome Sequencing Center for Infectious Disease"/>
            <person name="Wu L."/>
            <person name="Ma J."/>
        </authorList>
    </citation>
    <scope>NUCLEOTIDE SEQUENCE [LARGE SCALE GENOMIC DNA]</scope>
    <source>
        <strain evidence="6">NBRC 12467</strain>
    </source>
</reference>
<dbReference type="PRINTS" id="PR00081">
    <property type="entry name" value="GDHRDH"/>
</dbReference>
<dbReference type="Gene3D" id="3.40.50.720">
    <property type="entry name" value="NAD(P)-binding Rossmann-like Domain"/>
    <property type="match status" value="1"/>
</dbReference>
<comment type="caution">
    <text evidence="5">The sequence shown here is derived from an EMBL/GenBank/DDBJ whole genome shotgun (WGS) entry which is preliminary data.</text>
</comment>
<evidence type="ECO:0000259" key="4">
    <source>
        <dbReference type="SMART" id="SM00822"/>
    </source>
</evidence>
<evidence type="ECO:0000313" key="5">
    <source>
        <dbReference type="EMBL" id="GLQ86222.1"/>
    </source>
</evidence>
<dbReference type="PRINTS" id="PR00080">
    <property type="entry name" value="SDRFAMILY"/>
</dbReference>
<dbReference type="PANTHER" id="PTHR43976">
    <property type="entry name" value="SHORT CHAIN DEHYDROGENASE"/>
    <property type="match status" value="1"/>
</dbReference>
<dbReference type="SUPFAM" id="SSF51735">
    <property type="entry name" value="NAD(P)-binding Rossmann-fold domains"/>
    <property type="match status" value="1"/>
</dbReference>
<feature type="domain" description="Ketoreductase" evidence="4">
    <location>
        <begin position="2"/>
        <end position="172"/>
    </location>
</feature>
<dbReference type="PROSITE" id="PS00061">
    <property type="entry name" value="ADH_SHORT"/>
    <property type="match status" value="1"/>
</dbReference>
<dbReference type="EMBL" id="BSNZ01000055">
    <property type="protein sequence ID" value="GLQ86222.1"/>
    <property type="molecule type" value="Genomic_DNA"/>
</dbReference>
<gene>
    <name evidence="5" type="ORF">GCM10007872_31350</name>
</gene>
<comment type="similarity">
    <text evidence="1 3">Belongs to the short-chain dehydrogenases/reductases (SDR) family.</text>
</comment>
<keyword evidence="2" id="KW-0560">Oxidoreductase</keyword>